<feature type="transmembrane region" description="Helical" evidence="2">
    <location>
        <begin position="90"/>
        <end position="110"/>
    </location>
</feature>
<keyword evidence="2" id="KW-0472">Membrane</keyword>
<dbReference type="GO" id="GO:0022857">
    <property type="term" value="F:transmembrane transporter activity"/>
    <property type="evidence" value="ECO:0007669"/>
    <property type="project" value="TreeGrafter"/>
</dbReference>
<accession>A0A450Z8B1</accession>
<sequence>MPAAHLDNYLLSLAISAPFVYGIGLFRSVFGYFNFALGGYFSFALYVTYLFGQGRAVGGAVLVLGVMVTALMLHYLLFQPMRRAGASPDRLLIVGLGIYIIFEQFLSIGFGDRIRFGISSGSMVELGIPIPPDVLLIAGASAIVMAFLLFMRFSETGETIRALAENESLTRIVGVSVPRTGLIVLLCSTGLVVSGGILASMEIGAYPTAGFQPVVMAFAVSLLGGSVFGARYFFMLVGLVAVEYFTRAFIAAHWSATVTYGFVLIGLLIANLRANRFARSNP</sequence>
<dbReference type="PANTHER" id="PTHR11795:SF445">
    <property type="entry name" value="AMINO ACID ABC TRANSPORTER PERMEASE PROTEIN"/>
    <property type="match status" value="1"/>
</dbReference>
<feature type="transmembrane region" description="Helical" evidence="2">
    <location>
        <begin position="215"/>
        <end position="242"/>
    </location>
</feature>
<dbReference type="PANTHER" id="PTHR11795">
    <property type="entry name" value="BRANCHED-CHAIN AMINO ACID TRANSPORT SYSTEM PERMEASE PROTEIN LIVH"/>
    <property type="match status" value="1"/>
</dbReference>
<feature type="transmembrane region" description="Helical" evidence="2">
    <location>
        <begin position="33"/>
        <end position="51"/>
    </location>
</feature>
<feature type="transmembrane region" description="Helical" evidence="2">
    <location>
        <begin position="57"/>
        <end position="78"/>
    </location>
</feature>
<keyword evidence="2" id="KW-1133">Transmembrane helix</keyword>
<dbReference type="AlphaFoldDB" id="A0A450Z8B1"/>
<name>A0A450Z8B1_9GAMM</name>
<feature type="transmembrane region" description="Helical" evidence="2">
    <location>
        <begin position="249"/>
        <end position="272"/>
    </location>
</feature>
<feature type="transmembrane region" description="Helical" evidence="2">
    <location>
        <begin position="130"/>
        <end position="151"/>
    </location>
</feature>
<evidence type="ECO:0000256" key="1">
    <source>
        <dbReference type="ARBA" id="ARBA00022448"/>
    </source>
</evidence>
<feature type="transmembrane region" description="Helical" evidence="2">
    <location>
        <begin position="6"/>
        <end position="26"/>
    </location>
</feature>
<keyword evidence="1" id="KW-0813">Transport</keyword>
<organism evidence="3">
    <name type="scientific">Candidatus Kentrum sp. TC</name>
    <dbReference type="NCBI Taxonomy" id="2126339"/>
    <lineage>
        <taxon>Bacteria</taxon>
        <taxon>Pseudomonadati</taxon>
        <taxon>Pseudomonadota</taxon>
        <taxon>Gammaproteobacteria</taxon>
        <taxon>Candidatus Kentrum</taxon>
    </lineage>
</organism>
<feature type="transmembrane region" description="Helical" evidence="2">
    <location>
        <begin position="181"/>
        <end position="203"/>
    </location>
</feature>
<proteinExistence type="predicted"/>
<dbReference type="InterPro" id="IPR052157">
    <property type="entry name" value="BCAA_transport_permease"/>
</dbReference>
<dbReference type="CDD" id="cd06582">
    <property type="entry name" value="TM_PBP1_LivH_like"/>
    <property type="match status" value="1"/>
</dbReference>
<reference evidence="3" key="1">
    <citation type="submission" date="2019-02" db="EMBL/GenBank/DDBJ databases">
        <authorList>
            <person name="Gruber-Vodicka R. H."/>
            <person name="Seah K. B. B."/>
        </authorList>
    </citation>
    <scope>NUCLEOTIDE SEQUENCE</scope>
    <source>
        <strain evidence="3">BECK_BZ123</strain>
    </source>
</reference>
<evidence type="ECO:0000256" key="2">
    <source>
        <dbReference type="SAM" id="Phobius"/>
    </source>
</evidence>
<gene>
    <name evidence="3" type="ORF">BECKTC1821D_GA0114238_10886</name>
</gene>
<protein>
    <submittedName>
        <fullName evidence="3">Branched-chain amino acid ABC-type transport system, permease component</fullName>
    </submittedName>
</protein>
<evidence type="ECO:0000313" key="3">
    <source>
        <dbReference type="EMBL" id="VFK50047.1"/>
    </source>
</evidence>
<dbReference type="EMBL" id="CAADFS010000088">
    <property type="protein sequence ID" value="VFK50047.1"/>
    <property type="molecule type" value="Genomic_DNA"/>
</dbReference>
<keyword evidence="2" id="KW-0812">Transmembrane</keyword>
<dbReference type="GO" id="GO:0005886">
    <property type="term" value="C:plasma membrane"/>
    <property type="evidence" value="ECO:0007669"/>
    <property type="project" value="TreeGrafter"/>
</dbReference>